<proteinExistence type="predicted"/>
<dbReference type="Proteomes" id="UP000199608">
    <property type="component" value="Unassembled WGS sequence"/>
</dbReference>
<reference evidence="2" key="1">
    <citation type="submission" date="2016-10" db="EMBL/GenBank/DDBJ databases">
        <authorList>
            <person name="Varghese N."/>
            <person name="Submissions S."/>
        </authorList>
    </citation>
    <scope>NUCLEOTIDE SEQUENCE [LARGE SCALE GENOMIC DNA]</scope>
    <source>
        <strain evidence="2">DSM 3384</strain>
    </source>
</reference>
<organism evidence="1 2">
    <name type="scientific">Desulfobacula phenolica</name>
    <dbReference type="NCBI Taxonomy" id="90732"/>
    <lineage>
        <taxon>Bacteria</taxon>
        <taxon>Pseudomonadati</taxon>
        <taxon>Thermodesulfobacteriota</taxon>
        <taxon>Desulfobacteria</taxon>
        <taxon>Desulfobacterales</taxon>
        <taxon>Desulfobacteraceae</taxon>
        <taxon>Desulfobacula</taxon>
    </lineage>
</organism>
<dbReference type="AlphaFoldDB" id="A0A1H2I330"/>
<evidence type="ECO:0000313" key="2">
    <source>
        <dbReference type="Proteomes" id="UP000199608"/>
    </source>
</evidence>
<dbReference type="EMBL" id="FNLL01000007">
    <property type="protein sequence ID" value="SDU38552.1"/>
    <property type="molecule type" value="Genomic_DNA"/>
</dbReference>
<dbReference type="InterPro" id="IPR014054">
    <property type="entry name" value="Phage_regulatory_Rha"/>
</dbReference>
<keyword evidence="2" id="KW-1185">Reference proteome</keyword>
<protein>
    <submittedName>
        <fullName evidence="1">Phage regulatory protein Rha (Phage_pRha)</fullName>
    </submittedName>
</protein>
<gene>
    <name evidence="1" type="ORF">SAMN04487931_107207</name>
</gene>
<dbReference type="RefSeq" id="WP_217641243.1">
    <property type="nucleotide sequence ID" value="NZ_FNLL01000007.1"/>
</dbReference>
<name>A0A1H2I330_9BACT</name>
<dbReference type="Pfam" id="PF09669">
    <property type="entry name" value="Phage_pRha"/>
    <property type="match status" value="1"/>
</dbReference>
<accession>A0A1H2I330</accession>
<sequence length="406" mass="45756">MENTMTSVIRFEGCEVRLVADASGEYGFSFDDICTALELKSGKTGYGSYLNKLEDGDKALVDRGVFDGSRAPDRTVAEEGLERFFNARCVYVDRGVWIVNAAGVNSLADLAETDRGLRFLEWFDDLPEPQEIPIDDEPTGRDLVQLVDHKAVTDTLVLAEGTGNQHKNVLELVRRYKEDLEEFGSLAFKTRPLQTAGGEQKRTIAYLNEHQATLLLTYMKNTEKIRKFKKALVKAFFKAMDYIRKKETSRIKNGGFDGYLADGNIKKSKNMYFPVSKLVESADKYLGGEAALRALNYFTGMPVNDLIEKIKKNKQFDVNPSPGAGADKTVRGFVEDICELDEDGMTSKNILFERYRRYCNEISEPGLSRAVFFKELYALVGGIRTFRPRNDAGRVWQVLGIRVLDT</sequence>
<evidence type="ECO:0000313" key="1">
    <source>
        <dbReference type="EMBL" id="SDU38552.1"/>
    </source>
</evidence>